<evidence type="ECO:0000313" key="9">
    <source>
        <dbReference type="Proteomes" id="UP000319160"/>
    </source>
</evidence>
<evidence type="ECO:0000259" key="6">
    <source>
        <dbReference type="Pfam" id="PF00394"/>
    </source>
</evidence>
<evidence type="ECO:0008006" key="10">
    <source>
        <dbReference type="Google" id="ProtNLM"/>
    </source>
</evidence>
<evidence type="ECO:0000256" key="1">
    <source>
        <dbReference type="ARBA" id="ARBA00010609"/>
    </source>
</evidence>
<dbReference type="InterPro" id="IPR044130">
    <property type="entry name" value="CuRO_2_Fet3-like"/>
</dbReference>
<comment type="caution">
    <text evidence="8">The sequence shown here is derived from an EMBL/GenBank/DDBJ whole genome shotgun (WGS) entry which is preliminary data.</text>
</comment>
<evidence type="ECO:0000256" key="3">
    <source>
        <dbReference type="ARBA" id="ARBA00022729"/>
    </source>
</evidence>
<feature type="region of interest" description="Disordered" evidence="5">
    <location>
        <begin position="424"/>
        <end position="453"/>
    </location>
</feature>
<dbReference type="STRING" id="2512241.A0A553I4R1"/>
<keyword evidence="2" id="KW-0479">Metal-binding</keyword>
<dbReference type="Gene3D" id="2.60.40.420">
    <property type="entry name" value="Cupredoxins - blue copper proteins"/>
    <property type="match status" value="2"/>
</dbReference>
<organism evidence="8 9">
    <name type="scientific">Xylaria flabelliformis</name>
    <dbReference type="NCBI Taxonomy" id="2512241"/>
    <lineage>
        <taxon>Eukaryota</taxon>
        <taxon>Fungi</taxon>
        <taxon>Dikarya</taxon>
        <taxon>Ascomycota</taxon>
        <taxon>Pezizomycotina</taxon>
        <taxon>Sordariomycetes</taxon>
        <taxon>Xylariomycetidae</taxon>
        <taxon>Xylariales</taxon>
        <taxon>Xylariaceae</taxon>
        <taxon>Xylaria</taxon>
    </lineage>
</organism>
<protein>
    <recommendedName>
        <fullName evidence="10">Plastocyanin-like domain-containing protein</fullName>
    </recommendedName>
</protein>
<dbReference type="InterPro" id="IPR001117">
    <property type="entry name" value="Cu-oxidase_2nd"/>
</dbReference>
<dbReference type="InterPro" id="IPR011706">
    <property type="entry name" value="Cu-oxidase_C"/>
</dbReference>
<name>A0A553I4R1_9PEZI</name>
<feature type="domain" description="Plastocyanin-like" evidence="6">
    <location>
        <begin position="28"/>
        <end position="153"/>
    </location>
</feature>
<accession>A0A553I4R1</accession>
<dbReference type="OrthoDB" id="2121828at2759"/>
<dbReference type="PROSITE" id="PS00079">
    <property type="entry name" value="MULTICOPPER_OXIDASE1"/>
    <property type="match status" value="1"/>
</dbReference>
<keyword evidence="3" id="KW-0732">Signal</keyword>
<dbReference type="AlphaFoldDB" id="A0A553I4R1"/>
<evidence type="ECO:0000256" key="2">
    <source>
        <dbReference type="ARBA" id="ARBA00022723"/>
    </source>
</evidence>
<dbReference type="PANTHER" id="PTHR11709">
    <property type="entry name" value="MULTI-COPPER OXIDASE"/>
    <property type="match status" value="1"/>
</dbReference>
<dbReference type="PROSITE" id="PS00080">
    <property type="entry name" value="MULTICOPPER_OXIDASE2"/>
    <property type="match status" value="1"/>
</dbReference>
<dbReference type="InterPro" id="IPR002355">
    <property type="entry name" value="Cu_oxidase_Cu_BS"/>
</dbReference>
<dbReference type="Pfam" id="PF00394">
    <property type="entry name" value="Cu-oxidase"/>
    <property type="match status" value="1"/>
</dbReference>
<evidence type="ECO:0000259" key="7">
    <source>
        <dbReference type="Pfam" id="PF07731"/>
    </source>
</evidence>
<evidence type="ECO:0000256" key="5">
    <source>
        <dbReference type="SAM" id="MobiDB-lite"/>
    </source>
</evidence>
<dbReference type="GO" id="GO:0010106">
    <property type="term" value="P:cellular response to iron ion starvation"/>
    <property type="evidence" value="ECO:0007669"/>
    <property type="project" value="TreeGrafter"/>
</dbReference>
<dbReference type="InterPro" id="IPR008972">
    <property type="entry name" value="Cupredoxin"/>
</dbReference>
<dbReference type="GO" id="GO:0033215">
    <property type="term" value="P:reductive iron assimilation"/>
    <property type="evidence" value="ECO:0007669"/>
    <property type="project" value="TreeGrafter"/>
</dbReference>
<evidence type="ECO:0000256" key="4">
    <source>
        <dbReference type="ARBA" id="ARBA00023002"/>
    </source>
</evidence>
<feature type="compositionally biased region" description="Low complexity" evidence="5">
    <location>
        <begin position="425"/>
        <end position="435"/>
    </location>
</feature>
<keyword evidence="4" id="KW-0560">Oxidoreductase</keyword>
<dbReference type="InterPro" id="IPR045087">
    <property type="entry name" value="Cu-oxidase_fam"/>
</dbReference>
<dbReference type="CDD" id="cd13877">
    <property type="entry name" value="CuRO_2_Fet3p_like"/>
    <property type="match status" value="1"/>
</dbReference>
<evidence type="ECO:0000313" key="8">
    <source>
        <dbReference type="EMBL" id="TRX95189.1"/>
    </source>
</evidence>
<dbReference type="GO" id="GO:0033573">
    <property type="term" value="C:high-affinity iron permease complex"/>
    <property type="evidence" value="ECO:0007669"/>
    <property type="project" value="TreeGrafter"/>
</dbReference>
<dbReference type="InterPro" id="IPR033138">
    <property type="entry name" value="Cu_oxidase_CS"/>
</dbReference>
<sequence length="453" mass="50412">MGQYPDGFRGPLVIHNPEDPFLDDYDADVILTVSDWYHSQAPTLVSQFLQPNNTKFQPPRPNGVLVNEGSDGFIPTEPDKTYRFRVINFSALTAAFVAFNALQMQIIMIDATYVQKTAANQLRVLPAQRYDVLVTVGSSDKQNYPYLVALDTNPDYTALNATPAIAFHTNFTGQLVNDPNGNLNGKSAVEQFYPQDDTLLLPFDNQSAFGPVTKQWILSFDYCNDANGYPRACVNGKTFINQKVPTLYSVLSLGDNNTEVSAYGQVGAFTIGYGEVLEIIINNHDDAIHPFHLHGHQFQIIERPKSNGGNYTRTKVVPDTPIRRDTVAVFSKSYAVLRIQANNPGVFLLHCHIEWHVEMGLTATLIEAPERLVNYTIPQDFIDVCEAQNIATKGNAAGNDLWYDTEGFVTINPTSYIGALYVEPTSTSSSSSSEETALRKKPRLKRRSGNWLE</sequence>
<comment type="similarity">
    <text evidence="1">Belongs to the multicopper oxidase family.</text>
</comment>
<keyword evidence="9" id="KW-1185">Reference proteome</keyword>
<feature type="domain" description="Plastocyanin-like" evidence="7">
    <location>
        <begin position="241"/>
        <end position="370"/>
    </location>
</feature>
<dbReference type="PANTHER" id="PTHR11709:SF361">
    <property type="entry name" value="IRON TRANSPORT MULTICOPPER OXIDASE FET3"/>
    <property type="match status" value="1"/>
</dbReference>
<dbReference type="SUPFAM" id="SSF49503">
    <property type="entry name" value="Cupredoxins"/>
    <property type="match status" value="2"/>
</dbReference>
<feature type="compositionally biased region" description="Basic residues" evidence="5">
    <location>
        <begin position="439"/>
        <end position="453"/>
    </location>
</feature>
<gene>
    <name evidence="8" type="ORF">FHL15_003881</name>
</gene>
<dbReference type="Proteomes" id="UP000319160">
    <property type="component" value="Unassembled WGS sequence"/>
</dbReference>
<dbReference type="EMBL" id="VFLP01000017">
    <property type="protein sequence ID" value="TRX95189.1"/>
    <property type="molecule type" value="Genomic_DNA"/>
</dbReference>
<dbReference type="GO" id="GO:0004322">
    <property type="term" value="F:ferroxidase activity"/>
    <property type="evidence" value="ECO:0007669"/>
    <property type="project" value="TreeGrafter"/>
</dbReference>
<dbReference type="GO" id="GO:0005507">
    <property type="term" value="F:copper ion binding"/>
    <property type="evidence" value="ECO:0007669"/>
    <property type="project" value="InterPro"/>
</dbReference>
<dbReference type="Pfam" id="PF07731">
    <property type="entry name" value="Cu-oxidase_2"/>
    <property type="match status" value="1"/>
</dbReference>
<reference evidence="9" key="1">
    <citation type="submission" date="2019-06" db="EMBL/GenBank/DDBJ databases">
        <title>Draft genome sequence of the griseofulvin-producing fungus Xylaria cubensis strain G536.</title>
        <authorList>
            <person name="Mead M.E."/>
            <person name="Raja H.A."/>
            <person name="Steenwyk J.L."/>
            <person name="Knowles S.L."/>
            <person name="Oberlies N.H."/>
            <person name="Rokas A."/>
        </authorList>
    </citation>
    <scope>NUCLEOTIDE SEQUENCE [LARGE SCALE GENOMIC DNA]</scope>
    <source>
        <strain evidence="9">G536</strain>
    </source>
</reference>
<proteinExistence type="inferred from homology"/>